<evidence type="ECO:0000313" key="2">
    <source>
        <dbReference type="Proteomes" id="UP000249065"/>
    </source>
</evidence>
<keyword evidence="2" id="KW-1185">Reference proteome</keyword>
<dbReference type="Proteomes" id="UP000249065">
    <property type="component" value="Unassembled WGS sequence"/>
</dbReference>
<protein>
    <submittedName>
        <fullName evidence="1">Uncharacterized protein</fullName>
    </submittedName>
</protein>
<dbReference type="EMBL" id="QLIX01000003">
    <property type="protein sequence ID" value="RAI59963.1"/>
    <property type="molecule type" value="Genomic_DNA"/>
</dbReference>
<organism evidence="1 2">
    <name type="scientific">Roseicella frigidaeris</name>
    <dbReference type="NCBI Taxonomy" id="2230885"/>
    <lineage>
        <taxon>Bacteria</taxon>
        <taxon>Pseudomonadati</taxon>
        <taxon>Pseudomonadota</taxon>
        <taxon>Alphaproteobacteria</taxon>
        <taxon>Acetobacterales</taxon>
        <taxon>Roseomonadaceae</taxon>
        <taxon>Roseicella</taxon>
    </lineage>
</organism>
<name>A0A327MD35_9PROT</name>
<comment type="caution">
    <text evidence="1">The sequence shown here is derived from an EMBL/GenBank/DDBJ whole genome shotgun (WGS) entry which is preliminary data.</text>
</comment>
<accession>A0A327MD35</accession>
<gene>
    <name evidence="1" type="ORF">DOO78_06895</name>
</gene>
<dbReference type="AlphaFoldDB" id="A0A327MD35"/>
<sequence length="97" mass="10043">MADAPSPPPPGALPEVPPHLQGAACRYRRLLARGRDPDSAFAELVAHLVVLRPGLPRVLAQEQAEAVVAALGPAAGAAPRPPRRLLLALARPAALSE</sequence>
<reference evidence="2" key="1">
    <citation type="submission" date="2018-06" db="EMBL/GenBank/DDBJ databases">
        <authorList>
            <person name="Khan S.A."/>
        </authorList>
    </citation>
    <scope>NUCLEOTIDE SEQUENCE [LARGE SCALE GENOMIC DNA]</scope>
    <source>
        <strain evidence="2">DB-1506</strain>
    </source>
</reference>
<evidence type="ECO:0000313" key="1">
    <source>
        <dbReference type="EMBL" id="RAI59963.1"/>
    </source>
</evidence>
<proteinExistence type="predicted"/>